<organism evidence="1 2">
    <name type="scientific">Pholiota conissans</name>
    <dbReference type="NCBI Taxonomy" id="109636"/>
    <lineage>
        <taxon>Eukaryota</taxon>
        <taxon>Fungi</taxon>
        <taxon>Dikarya</taxon>
        <taxon>Basidiomycota</taxon>
        <taxon>Agaricomycotina</taxon>
        <taxon>Agaricomycetes</taxon>
        <taxon>Agaricomycetidae</taxon>
        <taxon>Agaricales</taxon>
        <taxon>Agaricineae</taxon>
        <taxon>Strophariaceae</taxon>
        <taxon>Pholiota</taxon>
    </lineage>
</organism>
<reference evidence="1" key="1">
    <citation type="submission" date="2020-11" db="EMBL/GenBank/DDBJ databases">
        <authorList>
            <consortium name="DOE Joint Genome Institute"/>
            <person name="Ahrendt S."/>
            <person name="Riley R."/>
            <person name="Andreopoulos W."/>
            <person name="Labutti K."/>
            <person name="Pangilinan J."/>
            <person name="Ruiz-Duenas F.J."/>
            <person name="Barrasa J.M."/>
            <person name="Sanchez-Garcia M."/>
            <person name="Camarero S."/>
            <person name="Miyauchi S."/>
            <person name="Serrano A."/>
            <person name="Linde D."/>
            <person name="Babiker R."/>
            <person name="Drula E."/>
            <person name="Ayuso-Fernandez I."/>
            <person name="Pacheco R."/>
            <person name="Padilla G."/>
            <person name="Ferreira P."/>
            <person name="Barriuso J."/>
            <person name="Kellner H."/>
            <person name="Castanera R."/>
            <person name="Alfaro M."/>
            <person name="Ramirez L."/>
            <person name="Pisabarro A.G."/>
            <person name="Kuo A."/>
            <person name="Tritt A."/>
            <person name="Lipzen A."/>
            <person name="He G."/>
            <person name="Yan M."/>
            <person name="Ng V."/>
            <person name="Cullen D."/>
            <person name="Martin F."/>
            <person name="Rosso M.-N."/>
            <person name="Henrissat B."/>
            <person name="Hibbett D."/>
            <person name="Martinez A.T."/>
            <person name="Grigoriev I.V."/>
        </authorList>
    </citation>
    <scope>NUCLEOTIDE SEQUENCE</scope>
    <source>
        <strain evidence="1">CIRM-BRFM 674</strain>
    </source>
</reference>
<evidence type="ECO:0000313" key="1">
    <source>
        <dbReference type="EMBL" id="KAF9479902.1"/>
    </source>
</evidence>
<keyword evidence="2" id="KW-1185">Reference proteome</keyword>
<accession>A0A9P6CUS3</accession>
<sequence length="152" mass="17237">MFARFPILSSQPPPSTLKHQRCLDTVRIHVAALQRGTTRFFREYKICSHYWDEAPPSETSGAFRSLSQVEPRANSSLSEYKSSELKLALPSKRGEVRRHFNSHLEIRVDSSCHVEVSREAGDFGFFGLPNGERGESSSLHYTPWALICAGRR</sequence>
<dbReference type="EMBL" id="MU155204">
    <property type="protein sequence ID" value="KAF9479902.1"/>
    <property type="molecule type" value="Genomic_DNA"/>
</dbReference>
<name>A0A9P6CUS3_9AGAR</name>
<evidence type="ECO:0000313" key="2">
    <source>
        <dbReference type="Proteomes" id="UP000807469"/>
    </source>
</evidence>
<dbReference type="Proteomes" id="UP000807469">
    <property type="component" value="Unassembled WGS sequence"/>
</dbReference>
<comment type="caution">
    <text evidence="1">The sequence shown here is derived from an EMBL/GenBank/DDBJ whole genome shotgun (WGS) entry which is preliminary data.</text>
</comment>
<gene>
    <name evidence="1" type="ORF">BDN70DRAFT_894619</name>
</gene>
<proteinExistence type="predicted"/>
<dbReference type="AlphaFoldDB" id="A0A9P6CUS3"/>
<protein>
    <submittedName>
        <fullName evidence="1">Uncharacterized protein</fullName>
    </submittedName>
</protein>